<reference evidence="3 4" key="1">
    <citation type="submission" date="2018-10" db="EMBL/GenBank/DDBJ databases">
        <title>Notoacmeibacter sp. M2BS9Y-3-1, whole genome shotgun sequence.</title>
        <authorList>
            <person name="Tuo L."/>
        </authorList>
    </citation>
    <scope>NUCLEOTIDE SEQUENCE [LARGE SCALE GENOMIC DNA]</scope>
    <source>
        <strain evidence="3 4">M2BS9Y-3-1</strain>
    </source>
</reference>
<accession>A0A3L7JDA7</accession>
<dbReference type="PANTHER" id="PTHR12227">
    <property type="entry name" value="GLYCERATE KINASE"/>
    <property type="match status" value="1"/>
</dbReference>
<dbReference type="InterPro" id="IPR037035">
    <property type="entry name" value="GK-like_C_sf"/>
</dbReference>
<dbReference type="InterPro" id="IPR039760">
    <property type="entry name" value="MOFRL_protein"/>
</dbReference>
<gene>
    <name evidence="3" type="ORF">D8780_04405</name>
</gene>
<proteinExistence type="predicted"/>
<dbReference type="RefSeq" id="WP_121644530.1">
    <property type="nucleotide sequence ID" value="NZ_RCWN01000001.1"/>
</dbReference>
<dbReference type="Gene3D" id="3.40.1480.10">
    <property type="entry name" value="MOFRL domain"/>
    <property type="match status" value="1"/>
</dbReference>
<dbReference type="InterPro" id="IPR025286">
    <property type="entry name" value="MOFRL_assoc_dom"/>
</dbReference>
<dbReference type="PANTHER" id="PTHR12227:SF0">
    <property type="entry name" value="GLYCERATE KINASE"/>
    <property type="match status" value="1"/>
</dbReference>
<feature type="domain" description="MOFRL" evidence="1">
    <location>
        <begin position="312"/>
        <end position="419"/>
    </location>
</feature>
<evidence type="ECO:0000313" key="3">
    <source>
        <dbReference type="EMBL" id="RLQ87561.1"/>
    </source>
</evidence>
<feature type="domain" description="MOFRL-associated" evidence="2">
    <location>
        <begin position="14"/>
        <end position="230"/>
    </location>
</feature>
<dbReference type="GO" id="GO:0005737">
    <property type="term" value="C:cytoplasm"/>
    <property type="evidence" value="ECO:0007669"/>
    <property type="project" value="TreeGrafter"/>
</dbReference>
<organism evidence="3 4">
    <name type="scientific">Notoacmeibacter ruber</name>
    <dbReference type="NCBI Taxonomy" id="2670375"/>
    <lineage>
        <taxon>Bacteria</taxon>
        <taxon>Pseudomonadati</taxon>
        <taxon>Pseudomonadota</taxon>
        <taxon>Alphaproteobacteria</taxon>
        <taxon>Hyphomicrobiales</taxon>
        <taxon>Notoacmeibacteraceae</taxon>
        <taxon>Notoacmeibacter</taxon>
    </lineage>
</organism>
<evidence type="ECO:0000259" key="2">
    <source>
        <dbReference type="Pfam" id="PF13660"/>
    </source>
</evidence>
<dbReference type="SUPFAM" id="SSF82544">
    <property type="entry name" value="GckA/TtuD-like"/>
    <property type="match status" value="1"/>
</dbReference>
<dbReference type="Pfam" id="PF13660">
    <property type="entry name" value="DUF4147"/>
    <property type="match status" value="1"/>
</dbReference>
<dbReference type="InterPro" id="IPR007835">
    <property type="entry name" value="MOFRL"/>
</dbReference>
<dbReference type="EMBL" id="RCWN01000001">
    <property type="protein sequence ID" value="RLQ87561.1"/>
    <property type="molecule type" value="Genomic_DNA"/>
</dbReference>
<evidence type="ECO:0000259" key="1">
    <source>
        <dbReference type="Pfam" id="PF05161"/>
    </source>
</evidence>
<evidence type="ECO:0000313" key="4">
    <source>
        <dbReference type="Proteomes" id="UP000281094"/>
    </source>
</evidence>
<dbReference type="Gene3D" id="3.40.50.10180">
    <property type="entry name" value="Glycerate kinase, MOFRL-like N-terminal domain"/>
    <property type="match status" value="1"/>
</dbReference>
<dbReference type="InterPro" id="IPR038614">
    <property type="entry name" value="GK_N_sf"/>
</dbReference>
<comment type="caution">
    <text evidence="3">The sequence shown here is derived from an EMBL/GenBank/DDBJ whole genome shotgun (WGS) entry which is preliminary data.</text>
</comment>
<dbReference type="AlphaFoldDB" id="A0A3L7JDA7"/>
<protein>
    <submittedName>
        <fullName evidence="3">DUF4147 domain-containing protein</fullName>
    </submittedName>
</protein>
<keyword evidence="4" id="KW-1185">Reference proteome</keyword>
<dbReference type="GO" id="GO:0008887">
    <property type="term" value="F:glycerate kinase activity"/>
    <property type="evidence" value="ECO:0007669"/>
    <property type="project" value="InterPro"/>
</dbReference>
<dbReference type="Proteomes" id="UP000281094">
    <property type="component" value="Unassembled WGS sequence"/>
</dbReference>
<dbReference type="Pfam" id="PF05161">
    <property type="entry name" value="MOFRL"/>
    <property type="match status" value="1"/>
</dbReference>
<sequence>MEMTKGIEALRQDARDLFQAGVEAADPGPATARALDDYRNQIDEAQSLTLLALGKGAVAMAEAALPVLRSKLRRGVIVTTEMAARPVADLKVISAGHPVPNGGSLAGGEALAEAASEAGEGELVVVLISGGGSALAVAPAEGLELADKIALNEALLKSGADIVEMNAMRSAASRLKGGGLARLAHPAKVLSLILSDVPGDDPAVVASGPTAVDRRNARALEAAVDRLRMSGFPSDKLELIQHAVHESDIMPEVINRIVGSNEISLETVAQRAAESGWGVEILDRWLDGDVEEAARRFLAAARASEKKDHPIAILAGGETSVTVSGEGRGGRNQELTLHFARLCQDGRIDRPWCFLSGGTDGRDGPTDAAGGVVDAATWDRIERSGADAEALLADNDSHRALAAAGDLLVTGSTGTNVADIQILLLK</sequence>
<name>A0A3L7JDA7_9HYPH</name>